<protein>
    <submittedName>
        <fullName evidence="1">Uncharacterized protein</fullName>
    </submittedName>
</protein>
<accession>A0A5C7IJX0</accession>
<dbReference type="AlphaFoldDB" id="A0A5C7IJX0"/>
<dbReference type="EMBL" id="VAHF01000002">
    <property type="protein sequence ID" value="TXG69488.1"/>
    <property type="molecule type" value="Genomic_DNA"/>
</dbReference>
<evidence type="ECO:0000313" key="1">
    <source>
        <dbReference type="EMBL" id="TXG69488.1"/>
    </source>
</evidence>
<sequence length="97" mass="10707">MSKSCKGLALELVKCLSESDCVKVMILLKSDLTGNVLERNAHPYQANLLVLCDANLSGDKNNLGAMIKEFNCDAWNVLIFLSLFFNFQKLFSSTLSG</sequence>
<keyword evidence="2" id="KW-1185">Reference proteome</keyword>
<evidence type="ECO:0000313" key="2">
    <source>
        <dbReference type="Proteomes" id="UP000323000"/>
    </source>
</evidence>
<dbReference type="Proteomes" id="UP000323000">
    <property type="component" value="Chromosome 2"/>
</dbReference>
<organism evidence="1 2">
    <name type="scientific">Acer yangbiense</name>
    <dbReference type="NCBI Taxonomy" id="1000413"/>
    <lineage>
        <taxon>Eukaryota</taxon>
        <taxon>Viridiplantae</taxon>
        <taxon>Streptophyta</taxon>
        <taxon>Embryophyta</taxon>
        <taxon>Tracheophyta</taxon>
        <taxon>Spermatophyta</taxon>
        <taxon>Magnoliopsida</taxon>
        <taxon>eudicotyledons</taxon>
        <taxon>Gunneridae</taxon>
        <taxon>Pentapetalae</taxon>
        <taxon>rosids</taxon>
        <taxon>malvids</taxon>
        <taxon>Sapindales</taxon>
        <taxon>Sapindaceae</taxon>
        <taxon>Hippocastanoideae</taxon>
        <taxon>Acereae</taxon>
        <taxon>Acer</taxon>
    </lineage>
</organism>
<reference evidence="2" key="1">
    <citation type="journal article" date="2019" name="Gigascience">
        <title>De novo genome assembly of the endangered Acer yangbiense, a plant species with extremely small populations endemic to Yunnan Province, China.</title>
        <authorList>
            <person name="Yang J."/>
            <person name="Wariss H.M."/>
            <person name="Tao L."/>
            <person name="Zhang R."/>
            <person name="Yun Q."/>
            <person name="Hollingsworth P."/>
            <person name="Dao Z."/>
            <person name="Luo G."/>
            <person name="Guo H."/>
            <person name="Ma Y."/>
            <person name="Sun W."/>
        </authorList>
    </citation>
    <scope>NUCLEOTIDE SEQUENCE [LARGE SCALE GENOMIC DNA]</scope>
    <source>
        <strain evidence="2">cv. Malutang</strain>
    </source>
</reference>
<proteinExistence type="predicted"/>
<dbReference type="OrthoDB" id="1750342at2759"/>
<name>A0A5C7IJX0_9ROSI</name>
<gene>
    <name evidence="1" type="ORF">EZV62_004423</name>
</gene>
<comment type="caution">
    <text evidence="1">The sequence shown here is derived from an EMBL/GenBank/DDBJ whole genome shotgun (WGS) entry which is preliminary data.</text>
</comment>